<evidence type="ECO:0000313" key="13">
    <source>
        <dbReference type="Proteomes" id="UP000193404"/>
    </source>
</evidence>
<evidence type="ECO:0000259" key="11">
    <source>
        <dbReference type="PROSITE" id="PS50893"/>
    </source>
</evidence>
<name>A0A1W6K2S3_9CREN</name>
<comment type="function">
    <text evidence="10">Probably part of an ABC transporter complex. Responsible for energy coupling to the transport system.</text>
</comment>
<sequence>MSFVFIKDLEVTYPDNEYPSIQIPELKINEGESVLITGKSGCGKSTLINVINGIIPKLIEADVKGEIKIFGEDISSLSVHQISKRVGTLLQDPDSQILNYFVKDEIAFPLQNLNYSKEEILKRINEVTDWVGIKHLLNRETFTLSGGEKQRTVLASILAMNPKALILDEPTSSLDSKATKDVIDKIKDIIKSDGVKSRNEERVKSIIIVEHKVTKVLPFVDRILVMDKGKIIYDLRKNDAILMAEELEKIGIEMPIRRKENIQRREGKIVLNATIKVTKDTHYLVNTEVSLSEGITALMGVNGSGKSTLLKAIAGLLPKDLKFEGSISIENKNNIEKMKIDKRGKLIAYLPQDVDLLFIKRTVEKELAYSMKLRNKKINESILQKYLNDFSLTEVKDRDPLLLSIGQKRRTALAITMISNVKVLLLDEPTTGQDWYHRKMLGEDLRKLKGVAILVVTHDPRFTYYYTDNVLLMDNGKIVYSGKPEEALKVASKEEIISEEELKEIEG</sequence>
<evidence type="ECO:0000256" key="4">
    <source>
        <dbReference type="ARBA" id="ARBA00022475"/>
    </source>
</evidence>
<dbReference type="PANTHER" id="PTHR43553">
    <property type="entry name" value="HEAVY METAL TRANSPORTER"/>
    <property type="match status" value="1"/>
</dbReference>
<gene>
    <name evidence="12" type="ORF">B6F84_12720</name>
</gene>
<protein>
    <recommendedName>
        <fullName evidence="11">ABC transporter domain-containing protein</fullName>
    </recommendedName>
</protein>
<keyword evidence="9" id="KW-0472">Membrane</keyword>
<evidence type="ECO:0000256" key="9">
    <source>
        <dbReference type="ARBA" id="ARBA00023136"/>
    </source>
</evidence>
<dbReference type="STRING" id="282676.B6F84_12720"/>
<evidence type="ECO:0000256" key="2">
    <source>
        <dbReference type="ARBA" id="ARBA00005417"/>
    </source>
</evidence>
<dbReference type="InterPro" id="IPR027417">
    <property type="entry name" value="P-loop_NTPase"/>
</dbReference>
<organism evidence="12 13">
    <name type="scientific">Acidianus manzaensis</name>
    <dbReference type="NCBI Taxonomy" id="282676"/>
    <lineage>
        <taxon>Archaea</taxon>
        <taxon>Thermoproteota</taxon>
        <taxon>Thermoprotei</taxon>
        <taxon>Sulfolobales</taxon>
        <taxon>Sulfolobaceae</taxon>
        <taxon>Acidianus</taxon>
    </lineage>
</organism>
<dbReference type="InterPro" id="IPR003439">
    <property type="entry name" value="ABC_transporter-like_ATP-bd"/>
</dbReference>
<comment type="subcellular location">
    <subcellularLocation>
        <location evidence="1">Cell membrane</location>
        <topology evidence="1">Peripheral membrane protein</topology>
    </subcellularLocation>
</comment>
<dbReference type="GO" id="GO:0042626">
    <property type="term" value="F:ATPase-coupled transmembrane transporter activity"/>
    <property type="evidence" value="ECO:0007669"/>
    <property type="project" value="TreeGrafter"/>
</dbReference>
<dbReference type="AlphaFoldDB" id="A0A1W6K2S3"/>
<evidence type="ECO:0000256" key="1">
    <source>
        <dbReference type="ARBA" id="ARBA00004202"/>
    </source>
</evidence>
<dbReference type="GO" id="GO:0005524">
    <property type="term" value="F:ATP binding"/>
    <property type="evidence" value="ECO:0007669"/>
    <property type="project" value="UniProtKB-KW"/>
</dbReference>
<dbReference type="SMART" id="SM00382">
    <property type="entry name" value="AAA"/>
    <property type="match status" value="2"/>
</dbReference>
<dbReference type="InterPro" id="IPR015856">
    <property type="entry name" value="ABC_transpr_CbiO/EcfA_su"/>
</dbReference>
<dbReference type="InterPro" id="IPR003593">
    <property type="entry name" value="AAA+_ATPase"/>
</dbReference>
<keyword evidence="3" id="KW-0813">Transport</keyword>
<keyword evidence="4" id="KW-1003">Cell membrane</keyword>
<evidence type="ECO:0000256" key="7">
    <source>
        <dbReference type="ARBA" id="ARBA00022840"/>
    </source>
</evidence>
<dbReference type="CDD" id="cd03225">
    <property type="entry name" value="ABC_cobalt_CbiO_domain1"/>
    <property type="match status" value="2"/>
</dbReference>
<dbReference type="SUPFAM" id="SSF52540">
    <property type="entry name" value="P-loop containing nucleoside triphosphate hydrolases"/>
    <property type="match status" value="2"/>
</dbReference>
<dbReference type="GeneID" id="41591802"/>
<feature type="domain" description="ABC transporter" evidence="11">
    <location>
        <begin position="6"/>
        <end position="253"/>
    </location>
</feature>
<keyword evidence="6" id="KW-0547">Nucleotide-binding</keyword>
<keyword evidence="7" id="KW-0067">ATP-binding</keyword>
<evidence type="ECO:0000256" key="3">
    <source>
        <dbReference type="ARBA" id="ARBA00022448"/>
    </source>
</evidence>
<keyword evidence="5" id="KW-0677">Repeat</keyword>
<evidence type="ECO:0000256" key="6">
    <source>
        <dbReference type="ARBA" id="ARBA00022741"/>
    </source>
</evidence>
<proteinExistence type="inferred from homology"/>
<keyword evidence="8" id="KW-1278">Translocase</keyword>
<keyword evidence="13" id="KW-1185">Reference proteome</keyword>
<evidence type="ECO:0000256" key="8">
    <source>
        <dbReference type="ARBA" id="ARBA00022967"/>
    </source>
</evidence>
<dbReference type="GO" id="GO:0016887">
    <property type="term" value="F:ATP hydrolysis activity"/>
    <property type="evidence" value="ECO:0007669"/>
    <property type="project" value="InterPro"/>
</dbReference>
<dbReference type="Pfam" id="PF00005">
    <property type="entry name" value="ABC_tran"/>
    <property type="match status" value="2"/>
</dbReference>
<dbReference type="KEGG" id="aman:B6F84_12720"/>
<evidence type="ECO:0000256" key="10">
    <source>
        <dbReference type="ARBA" id="ARBA00025157"/>
    </source>
</evidence>
<dbReference type="GO" id="GO:0043190">
    <property type="term" value="C:ATP-binding cassette (ABC) transporter complex"/>
    <property type="evidence" value="ECO:0007669"/>
    <property type="project" value="TreeGrafter"/>
</dbReference>
<dbReference type="PROSITE" id="PS50893">
    <property type="entry name" value="ABC_TRANSPORTER_2"/>
    <property type="match status" value="2"/>
</dbReference>
<dbReference type="Proteomes" id="UP000193404">
    <property type="component" value="Chromosome"/>
</dbReference>
<dbReference type="OrthoDB" id="35850at2157"/>
<dbReference type="EMBL" id="CP020477">
    <property type="protein sequence ID" value="ARM76795.1"/>
    <property type="molecule type" value="Genomic_DNA"/>
</dbReference>
<feature type="domain" description="ABC transporter" evidence="11">
    <location>
        <begin position="269"/>
        <end position="500"/>
    </location>
</feature>
<dbReference type="PANTHER" id="PTHR43553:SF23">
    <property type="entry name" value="ABC TRANSPORTER ATP-BINDING COMPONENT"/>
    <property type="match status" value="1"/>
</dbReference>
<accession>A0A1W6K2S3</accession>
<evidence type="ECO:0000256" key="5">
    <source>
        <dbReference type="ARBA" id="ARBA00022737"/>
    </source>
</evidence>
<evidence type="ECO:0000313" key="12">
    <source>
        <dbReference type="EMBL" id="ARM76795.1"/>
    </source>
</evidence>
<dbReference type="InterPro" id="IPR050095">
    <property type="entry name" value="ECF_ABC_transporter_ATP-bd"/>
</dbReference>
<comment type="similarity">
    <text evidence="2">Belongs to the ABC transporter superfamily.</text>
</comment>
<dbReference type="Gene3D" id="3.40.50.300">
    <property type="entry name" value="P-loop containing nucleotide triphosphate hydrolases"/>
    <property type="match status" value="2"/>
</dbReference>
<dbReference type="RefSeq" id="WP_148692591.1">
    <property type="nucleotide sequence ID" value="NZ_CP020477.1"/>
</dbReference>
<reference evidence="12 13" key="1">
    <citation type="submission" date="2017-03" db="EMBL/GenBank/DDBJ databases">
        <title>Sulfur activation and transportation mechanism of thermophilic Archaea Acidianus manzaensis YN-25.</title>
        <authorList>
            <person name="Ma Y."/>
            <person name="Yang Y."/>
            <person name="Xia J."/>
        </authorList>
    </citation>
    <scope>NUCLEOTIDE SEQUENCE [LARGE SCALE GENOMIC DNA]</scope>
    <source>
        <strain evidence="12 13">YN-25</strain>
    </source>
</reference>